<evidence type="ECO:0000313" key="11">
    <source>
        <dbReference type="Proteomes" id="UP000243217"/>
    </source>
</evidence>
<dbReference type="Gene3D" id="2.130.10.10">
    <property type="entry name" value="YVTN repeat-like/Quinoprotein amine dehydrogenase"/>
    <property type="match status" value="1"/>
</dbReference>
<dbReference type="InterPro" id="IPR000591">
    <property type="entry name" value="DEP_dom"/>
</dbReference>
<dbReference type="PROSITE" id="PS50082">
    <property type="entry name" value="WD_REPEATS_2"/>
    <property type="match status" value="2"/>
</dbReference>
<dbReference type="Pfam" id="PF24807">
    <property type="entry name" value="WD40_CDC20-Fz"/>
    <property type="match status" value="1"/>
</dbReference>
<dbReference type="PANTHER" id="PTHR19918">
    <property type="entry name" value="CELL DIVISION CYCLE 20 CDC20 FIZZY -RELATED"/>
    <property type="match status" value="1"/>
</dbReference>
<dbReference type="AlphaFoldDB" id="A0A1V9YWM6"/>
<dbReference type="PROSITE" id="PS50186">
    <property type="entry name" value="DEP"/>
    <property type="match status" value="1"/>
</dbReference>
<gene>
    <name evidence="10" type="ORF">THRCLA_22602</name>
</gene>
<evidence type="ECO:0000256" key="4">
    <source>
        <dbReference type="ARBA" id="ARBA00022737"/>
    </source>
</evidence>
<protein>
    <submittedName>
        <fullName evidence="10">Cell division cycle 2, cofactor of APC complex</fullName>
    </submittedName>
</protein>
<dbReference type="GO" id="GO:0005829">
    <property type="term" value="C:cytosol"/>
    <property type="evidence" value="ECO:0007669"/>
    <property type="project" value="UniProtKB-ARBA"/>
</dbReference>
<comment type="similarity">
    <text evidence="1">Belongs to the WD repeat CDC20/Fizzy family.</text>
</comment>
<dbReference type="GO" id="GO:0031145">
    <property type="term" value="P:anaphase-promoting complex-dependent catabolic process"/>
    <property type="evidence" value="ECO:0007669"/>
    <property type="project" value="TreeGrafter"/>
</dbReference>
<keyword evidence="11" id="KW-1185">Reference proteome</keyword>
<evidence type="ECO:0000256" key="1">
    <source>
        <dbReference type="ARBA" id="ARBA00006445"/>
    </source>
</evidence>
<dbReference type="InterPro" id="IPR015943">
    <property type="entry name" value="WD40/YVTN_repeat-like_dom_sf"/>
</dbReference>
<dbReference type="Proteomes" id="UP000243217">
    <property type="component" value="Unassembled WGS sequence"/>
</dbReference>
<evidence type="ECO:0000256" key="3">
    <source>
        <dbReference type="ARBA" id="ARBA00022618"/>
    </source>
</evidence>
<dbReference type="InterPro" id="IPR033010">
    <property type="entry name" value="Cdc20/Fizzy"/>
</dbReference>
<accession>A0A1V9YWM6</accession>
<reference evidence="10 11" key="1">
    <citation type="journal article" date="2014" name="Genome Biol. Evol.">
        <title>The secreted proteins of Achlya hypogyna and Thraustotheca clavata identify the ancestral oomycete secretome and reveal gene acquisitions by horizontal gene transfer.</title>
        <authorList>
            <person name="Misner I."/>
            <person name="Blouin N."/>
            <person name="Leonard G."/>
            <person name="Richards T.A."/>
            <person name="Lane C.E."/>
        </authorList>
    </citation>
    <scope>NUCLEOTIDE SEQUENCE [LARGE SCALE GENOMIC DNA]</scope>
    <source>
        <strain evidence="10 11">ATCC 34112</strain>
    </source>
</reference>
<dbReference type="InterPro" id="IPR036322">
    <property type="entry name" value="WD40_repeat_dom_sf"/>
</dbReference>
<dbReference type="InterPro" id="IPR036390">
    <property type="entry name" value="WH_DNA-bd_sf"/>
</dbReference>
<dbReference type="GO" id="GO:1905786">
    <property type="term" value="P:positive regulation of anaphase-promoting complex-dependent catabolic process"/>
    <property type="evidence" value="ECO:0007669"/>
    <property type="project" value="TreeGrafter"/>
</dbReference>
<feature type="compositionally biased region" description="Low complexity" evidence="8">
    <location>
        <begin position="83"/>
        <end position="98"/>
    </location>
</feature>
<dbReference type="PROSITE" id="PS50294">
    <property type="entry name" value="WD_REPEATS_REGION"/>
    <property type="match status" value="2"/>
</dbReference>
<dbReference type="OrthoDB" id="196547at2759"/>
<feature type="region of interest" description="Disordered" evidence="8">
    <location>
        <begin position="27"/>
        <end position="128"/>
    </location>
</feature>
<keyword evidence="3 10" id="KW-0132">Cell division</keyword>
<dbReference type="GO" id="GO:0010997">
    <property type="term" value="F:anaphase-promoting complex binding"/>
    <property type="evidence" value="ECO:0007669"/>
    <property type="project" value="InterPro"/>
</dbReference>
<dbReference type="SMART" id="SM00320">
    <property type="entry name" value="WD40"/>
    <property type="match status" value="5"/>
</dbReference>
<dbReference type="PANTHER" id="PTHR19918:SF8">
    <property type="entry name" value="FI02843P"/>
    <property type="match status" value="1"/>
</dbReference>
<dbReference type="InterPro" id="IPR056150">
    <property type="entry name" value="WD40_CDC20-Fz"/>
</dbReference>
<feature type="repeat" description="WD" evidence="7">
    <location>
        <begin position="761"/>
        <end position="793"/>
    </location>
</feature>
<feature type="compositionally biased region" description="Basic and acidic residues" evidence="8">
    <location>
        <begin position="117"/>
        <end position="127"/>
    </location>
</feature>
<dbReference type="GO" id="GO:0051301">
    <property type="term" value="P:cell division"/>
    <property type="evidence" value="ECO:0007669"/>
    <property type="project" value="UniProtKB-KW"/>
</dbReference>
<dbReference type="GO" id="GO:1990757">
    <property type="term" value="F:ubiquitin ligase activator activity"/>
    <property type="evidence" value="ECO:0007669"/>
    <property type="project" value="TreeGrafter"/>
</dbReference>
<feature type="compositionally biased region" description="Low complexity" evidence="8">
    <location>
        <begin position="40"/>
        <end position="61"/>
    </location>
</feature>
<evidence type="ECO:0000256" key="5">
    <source>
        <dbReference type="ARBA" id="ARBA00022776"/>
    </source>
</evidence>
<dbReference type="CDD" id="cd04371">
    <property type="entry name" value="DEP"/>
    <property type="match status" value="1"/>
</dbReference>
<evidence type="ECO:0000259" key="9">
    <source>
        <dbReference type="PROSITE" id="PS50186"/>
    </source>
</evidence>
<keyword evidence="4" id="KW-0677">Repeat</keyword>
<dbReference type="EMBL" id="JNBS01002610">
    <property type="protein sequence ID" value="OQR90023.1"/>
    <property type="molecule type" value="Genomic_DNA"/>
</dbReference>
<evidence type="ECO:0000256" key="7">
    <source>
        <dbReference type="PROSITE-ProRule" id="PRU00221"/>
    </source>
</evidence>
<name>A0A1V9YWM6_9STRA</name>
<keyword evidence="5" id="KW-0498">Mitosis</keyword>
<dbReference type="GO" id="GO:0035556">
    <property type="term" value="P:intracellular signal transduction"/>
    <property type="evidence" value="ECO:0007669"/>
    <property type="project" value="InterPro"/>
</dbReference>
<evidence type="ECO:0000256" key="6">
    <source>
        <dbReference type="ARBA" id="ARBA00023306"/>
    </source>
</evidence>
<proteinExistence type="inferred from homology"/>
<keyword evidence="2 7" id="KW-0853">WD repeat</keyword>
<dbReference type="Gene3D" id="1.10.10.10">
    <property type="entry name" value="Winged helix-like DNA-binding domain superfamily/Winged helix DNA-binding domain"/>
    <property type="match status" value="2"/>
</dbReference>
<evidence type="ECO:0000313" key="10">
    <source>
        <dbReference type="EMBL" id="OQR90023.1"/>
    </source>
</evidence>
<dbReference type="Pfam" id="PF00610">
    <property type="entry name" value="DEP"/>
    <property type="match status" value="1"/>
</dbReference>
<dbReference type="SUPFAM" id="SSF50978">
    <property type="entry name" value="WD40 repeat-like"/>
    <property type="match status" value="1"/>
</dbReference>
<dbReference type="SUPFAM" id="SSF46785">
    <property type="entry name" value="Winged helix' DNA-binding domain"/>
    <property type="match status" value="2"/>
</dbReference>
<feature type="domain" description="DEP" evidence="9">
    <location>
        <begin position="186"/>
        <end position="263"/>
    </location>
</feature>
<dbReference type="STRING" id="74557.A0A1V9YWM6"/>
<feature type="repeat" description="WD" evidence="7">
    <location>
        <begin position="622"/>
        <end position="654"/>
    </location>
</feature>
<dbReference type="InterPro" id="IPR036388">
    <property type="entry name" value="WH-like_DNA-bd_sf"/>
</dbReference>
<sequence length="820" mass="91248">MSSTTDMDSLMDTINNAVARISAIRESFEENPHYPPPRPSSTSSSCSLTKTRSRSSMPRTSSFEDALRASNGSTGSYMRPPLSRTSSTSSTTSSGSSTILDRRSSKSNQSDIDSEDGDRFSGSDRGIRKPKVSLPFPYNKLNSSPSMDLENLTPFKEERLLRMQNIKVTFQNGLPQDFYKAIGRFLKTILEVKRRFHKLKPMKDCFLGSDAVGALMFYGFAIDENEAILIGNVLLKLGYIEDCSSHPSATIHNRSDAYYRFSKVLDVVEAPDDQQVDIPAYRESIVAAETDAPLDKYSFADASDEMHALISEESLAILSRVMHHVLEKKNKLLFHKGHVGCFMGGEMVAALREMKVANSTIDAVLIGQCMFEDQLIVPIDPKTTSFQNRSTMFRLVSAAPPTMTRKKWTKGDRFIPNRRFMNVAVSTMNVEHDLSHHTTPFHAALGKALLDEYAVATVPILEFRKRDKAKVISTTNTTQVPLLAPTIYHPVKSLDAPYLVDDFYLNTLCWVGKFAFAIALGSAVYVYDVKHNAISEITSLGDNLNATAIQYLSQGVLAIGTGNGQVQIWDLRQHQRQTQFHSNQYRIGAMAKFGNVLTTGSMDATIVHHDIRINRYEPFAILGGHFGEVCGLKWSSDGKMLASGSSDRLVCIWKKDFNSRRQYPLHTISEHKAAVKALAWSRYTNGQRLLVTGGGINDRSIKRWRISYDACTLLHSKNVNAQVTGLYWTDPEVHANDEIISAQGEDIIAWDVNNMNPTATYEGHTNRILNMILSPSGSIIISSGADETVRIWQGRPLATIPIEIPTPSFTNDHFGLGVIR</sequence>
<keyword evidence="6" id="KW-0131">Cell cycle</keyword>
<dbReference type="SMART" id="SM00049">
    <property type="entry name" value="DEP"/>
    <property type="match status" value="2"/>
</dbReference>
<evidence type="ECO:0000256" key="2">
    <source>
        <dbReference type="ARBA" id="ARBA00022574"/>
    </source>
</evidence>
<organism evidence="10 11">
    <name type="scientific">Thraustotheca clavata</name>
    <dbReference type="NCBI Taxonomy" id="74557"/>
    <lineage>
        <taxon>Eukaryota</taxon>
        <taxon>Sar</taxon>
        <taxon>Stramenopiles</taxon>
        <taxon>Oomycota</taxon>
        <taxon>Saprolegniomycetes</taxon>
        <taxon>Saprolegniales</taxon>
        <taxon>Achlyaceae</taxon>
        <taxon>Thraustotheca</taxon>
    </lineage>
</organism>
<comment type="caution">
    <text evidence="10">The sequence shown here is derived from an EMBL/GenBank/DDBJ whole genome shotgun (WGS) entry which is preliminary data.</text>
</comment>
<dbReference type="GO" id="GO:0005680">
    <property type="term" value="C:anaphase-promoting complex"/>
    <property type="evidence" value="ECO:0007669"/>
    <property type="project" value="TreeGrafter"/>
</dbReference>
<evidence type="ECO:0000256" key="8">
    <source>
        <dbReference type="SAM" id="MobiDB-lite"/>
    </source>
</evidence>
<dbReference type="InterPro" id="IPR001680">
    <property type="entry name" value="WD40_rpt"/>
</dbReference>